<accession>A0A087GLR7</accession>
<gene>
    <name evidence="2" type="ordered locus">AALP_Aa6g030200</name>
</gene>
<dbReference type="EMBL" id="CM002874">
    <property type="protein sequence ID" value="KFK30819.1"/>
    <property type="molecule type" value="Genomic_DNA"/>
</dbReference>
<dbReference type="Proteomes" id="UP000029120">
    <property type="component" value="Chromosome 6"/>
</dbReference>
<dbReference type="AlphaFoldDB" id="A0A087GLR7"/>
<name>A0A087GLR7_ARAAL</name>
<evidence type="ECO:0000313" key="3">
    <source>
        <dbReference type="Proteomes" id="UP000029120"/>
    </source>
</evidence>
<feature type="region of interest" description="Disordered" evidence="1">
    <location>
        <begin position="85"/>
        <end position="139"/>
    </location>
</feature>
<feature type="compositionally biased region" description="Basic and acidic residues" evidence="1">
    <location>
        <begin position="129"/>
        <end position="139"/>
    </location>
</feature>
<evidence type="ECO:0000313" key="2">
    <source>
        <dbReference type="EMBL" id="KFK30819.1"/>
    </source>
</evidence>
<evidence type="ECO:0000256" key="1">
    <source>
        <dbReference type="SAM" id="MobiDB-lite"/>
    </source>
</evidence>
<keyword evidence="3" id="KW-1185">Reference proteome</keyword>
<dbReference type="Gramene" id="KFK30819">
    <property type="protein sequence ID" value="KFK30819"/>
    <property type="gene ID" value="AALP_AA6G030200"/>
</dbReference>
<protein>
    <submittedName>
        <fullName evidence="2">Uncharacterized protein</fullName>
    </submittedName>
</protein>
<reference evidence="3" key="1">
    <citation type="journal article" date="2015" name="Nat. Plants">
        <title>Genome expansion of Arabis alpina linked with retrotransposition and reduced symmetric DNA methylation.</title>
        <authorList>
            <person name="Willing E.M."/>
            <person name="Rawat V."/>
            <person name="Mandakova T."/>
            <person name="Maumus F."/>
            <person name="James G.V."/>
            <person name="Nordstroem K.J."/>
            <person name="Becker C."/>
            <person name="Warthmann N."/>
            <person name="Chica C."/>
            <person name="Szarzynska B."/>
            <person name="Zytnicki M."/>
            <person name="Albani M.C."/>
            <person name="Kiefer C."/>
            <person name="Bergonzi S."/>
            <person name="Castaings L."/>
            <person name="Mateos J.L."/>
            <person name="Berns M.C."/>
            <person name="Bujdoso N."/>
            <person name="Piofczyk T."/>
            <person name="de Lorenzo L."/>
            <person name="Barrero-Sicilia C."/>
            <person name="Mateos I."/>
            <person name="Piednoel M."/>
            <person name="Hagmann J."/>
            <person name="Chen-Min-Tao R."/>
            <person name="Iglesias-Fernandez R."/>
            <person name="Schuster S.C."/>
            <person name="Alonso-Blanco C."/>
            <person name="Roudier F."/>
            <person name="Carbonero P."/>
            <person name="Paz-Ares J."/>
            <person name="Davis S.J."/>
            <person name="Pecinka A."/>
            <person name="Quesneville H."/>
            <person name="Colot V."/>
            <person name="Lysak M.A."/>
            <person name="Weigel D."/>
            <person name="Coupland G."/>
            <person name="Schneeberger K."/>
        </authorList>
    </citation>
    <scope>NUCLEOTIDE SEQUENCE [LARGE SCALE GENOMIC DNA]</scope>
    <source>
        <strain evidence="3">cv. Pajares</strain>
    </source>
</reference>
<sequence>MGVVSYRYEKGSGERRGCCYLPLKDEVAGRGRSGRPRRWEGLRYVLGILERRGGSRRWWFLYGGTRALLPRLGQASAAVALVVEGASTESSPSSRRNERRRLSTLRVEAKAHMKPSGGRKVVELGVESPGKEPTGEKRG</sequence>
<organism evidence="2 3">
    <name type="scientific">Arabis alpina</name>
    <name type="common">Alpine rock-cress</name>
    <dbReference type="NCBI Taxonomy" id="50452"/>
    <lineage>
        <taxon>Eukaryota</taxon>
        <taxon>Viridiplantae</taxon>
        <taxon>Streptophyta</taxon>
        <taxon>Embryophyta</taxon>
        <taxon>Tracheophyta</taxon>
        <taxon>Spermatophyta</taxon>
        <taxon>Magnoliopsida</taxon>
        <taxon>eudicotyledons</taxon>
        <taxon>Gunneridae</taxon>
        <taxon>Pentapetalae</taxon>
        <taxon>rosids</taxon>
        <taxon>malvids</taxon>
        <taxon>Brassicales</taxon>
        <taxon>Brassicaceae</taxon>
        <taxon>Arabideae</taxon>
        <taxon>Arabis</taxon>
    </lineage>
</organism>
<proteinExistence type="predicted"/>